<feature type="compositionally biased region" description="Polar residues" evidence="1">
    <location>
        <begin position="149"/>
        <end position="159"/>
    </location>
</feature>
<dbReference type="Gene3D" id="3.30.420.10">
    <property type="entry name" value="Ribonuclease H-like superfamily/Ribonuclease H"/>
    <property type="match status" value="1"/>
</dbReference>
<evidence type="ECO:0000313" key="3">
    <source>
        <dbReference type="Proteomes" id="UP000694402"/>
    </source>
</evidence>
<sequence length="178" mass="19756">SDESCDGRIWVWRTPGECHLLECIVPTVKFGGGGITVWGCFSLFGLGPLVPVKGNLNATGYDDILDDSVIPTLWKQFWEDPFLFQHYNAPMHKARYLHKWFVEIGVEELHRALTSTSSNTFGMNWNANMRARPNRPPSVSDLPIVVQASPRSNVPTSSRKPSEKSGGCYSSKGGPSPY</sequence>
<dbReference type="GO" id="GO:0003676">
    <property type="term" value="F:nucleic acid binding"/>
    <property type="evidence" value="ECO:0007669"/>
    <property type="project" value="InterPro"/>
</dbReference>
<name>A0AAZ3QUI8_ONCTS</name>
<dbReference type="GeneTree" id="ENSGT00970000196811"/>
<dbReference type="InterPro" id="IPR036397">
    <property type="entry name" value="RNaseH_sf"/>
</dbReference>
<accession>A0AAZ3QUI8</accession>
<dbReference type="Ensembl" id="ENSOTST00005123930.1">
    <property type="protein sequence ID" value="ENSOTSP00005131584.1"/>
    <property type="gene ID" value="ENSOTSG00005078302.1"/>
</dbReference>
<reference evidence="2" key="3">
    <citation type="submission" date="2025-09" db="UniProtKB">
        <authorList>
            <consortium name="Ensembl"/>
        </authorList>
    </citation>
    <scope>IDENTIFICATION</scope>
</reference>
<feature type="region of interest" description="Disordered" evidence="1">
    <location>
        <begin position="126"/>
        <end position="178"/>
    </location>
</feature>
<organism evidence="2 3">
    <name type="scientific">Oncorhynchus tshawytscha</name>
    <name type="common">Chinook salmon</name>
    <name type="synonym">Salmo tshawytscha</name>
    <dbReference type="NCBI Taxonomy" id="74940"/>
    <lineage>
        <taxon>Eukaryota</taxon>
        <taxon>Metazoa</taxon>
        <taxon>Chordata</taxon>
        <taxon>Craniata</taxon>
        <taxon>Vertebrata</taxon>
        <taxon>Euteleostomi</taxon>
        <taxon>Actinopterygii</taxon>
        <taxon>Neopterygii</taxon>
        <taxon>Teleostei</taxon>
        <taxon>Protacanthopterygii</taxon>
        <taxon>Salmoniformes</taxon>
        <taxon>Salmonidae</taxon>
        <taxon>Salmoninae</taxon>
        <taxon>Oncorhynchus</taxon>
    </lineage>
</organism>
<evidence type="ECO:0000313" key="2">
    <source>
        <dbReference type="Ensembl" id="ENSOTSP00005131584.1"/>
    </source>
</evidence>
<dbReference type="AlphaFoldDB" id="A0AAZ3QUI8"/>
<proteinExistence type="predicted"/>
<dbReference type="Proteomes" id="UP000694402">
    <property type="component" value="Unassembled WGS sequence"/>
</dbReference>
<reference evidence="2" key="2">
    <citation type="submission" date="2025-08" db="UniProtKB">
        <authorList>
            <consortium name="Ensembl"/>
        </authorList>
    </citation>
    <scope>IDENTIFICATION</scope>
</reference>
<protein>
    <submittedName>
        <fullName evidence="2">Uncharacterized protein</fullName>
    </submittedName>
</protein>
<reference evidence="3" key="1">
    <citation type="journal article" date="2018" name="PLoS ONE">
        <title>Chinook salmon (Oncorhynchus tshawytscha) genome and transcriptome.</title>
        <authorList>
            <person name="Christensen K.A."/>
            <person name="Leong J.S."/>
            <person name="Sakhrani D."/>
            <person name="Biagi C.A."/>
            <person name="Minkley D.R."/>
            <person name="Withler R.E."/>
            <person name="Rondeau E.B."/>
            <person name="Koop B.F."/>
            <person name="Devlin R.H."/>
        </authorList>
    </citation>
    <scope>NUCLEOTIDE SEQUENCE [LARGE SCALE GENOMIC DNA]</scope>
</reference>
<evidence type="ECO:0000256" key="1">
    <source>
        <dbReference type="SAM" id="MobiDB-lite"/>
    </source>
</evidence>
<keyword evidence="3" id="KW-1185">Reference proteome</keyword>